<keyword evidence="4" id="KW-1185">Reference proteome</keyword>
<dbReference type="Gene3D" id="3.30.70.270">
    <property type="match status" value="1"/>
</dbReference>
<protein>
    <submittedName>
        <fullName evidence="3">GGDEF domain-containing protein</fullName>
    </submittedName>
</protein>
<feature type="transmembrane region" description="Helical" evidence="1">
    <location>
        <begin position="84"/>
        <end position="102"/>
    </location>
</feature>
<dbReference type="RefSeq" id="WP_322472848.1">
    <property type="nucleotide sequence ID" value="NZ_JBHRZG010000003.1"/>
</dbReference>
<evidence type="ECO:0000313" key="4">
    <source>
        <dbReference type="Proteomes" id="UP001595803"/>
    </source>
</evidence>
<feature type="transmembrane region" description="Helical" evidence="1">
    <location>
        <begin position="165"/>
        <end position="186"/>
    </location>
</feature>
<evidence type="ECO:0000313" key="3">
    <source>
        <dbReference type="EMBL" id="MFC3831976.1"/>
    </source>
</evidence>
<dbReference type="PANTHER" id="PTHR45138">
    <property type="entry name" value="REGULATORY COMPONENTS OF SENSORY TRANSDUCTION SYSTEM"/>
    <property type="match status" value="1"/>
</dbReference>
<evidence type="ECO:0000259" key="2">
    <source>
        <dbReference type="PROSITE" id="PS50887"/>
    </source>
</evidence>
<feature type="transmembrane region" description="Helical" evidence="1">
    <location>
        <begin position="27"/>
        <end position="48"/>
    </location>
</feature>
<evidence type="ECO:0000256" key="1">
    <source>
        <dbReference type="SAM" id="Phobius"/>
    </source>
</evidence>
<dbReference type="SUPFAM" id="SSF55073">
    <property type="entry name" value="Nucleotide cyclase"/>
    <property type="match status" value="1"/>
</dbReference>
<keyword evidence="1" id="KW-1133">Transmembrane helix</keyword>
<name>A0ABV7Z788_9DEIO</name>
<dbReference type="NCBIfam" id="TIGR00254">
    <property type="entry name" value="GGDEF"/>
    <property type="match status" value="1"/>
</dbReference>
<dbReference type="EMBL" id="JBHRZG010000003">
    <property type="protein sequence ID" value="MFC3831976.1"/>
    <property type="molecule type" value="Genomic_DNA"/>
</dbReference>
<gene>
    <name evidence="3" type="ORF">ACFOSB_03820</name>
</gene>
<dbReference type="InterPro" id="IPR000160">
    <property type="entry name" value="GGDEF_dom"/>
</dbReference>
<keyword evidence="1" id="KW-0472">Membrane</keyword>
<dbReference type="PROSITE" id="PS50887">
    <property type="entry name" value="GGDEF"/>
    <property type="match status" value="1"/>
</dbReference>
<dbReference type="Pfam" id="PF00990">
    <property type="entry name" value="GGDEF"/>
    <property type="match status" value="1"/>
</dbReference>
<sequence length="385" mass="40259">MPGRSIFLGDGLFRPDGGSGRLSTYRVALPLGLSALLVSMVLMGPAVTTSFDRVVQPGLAVVLAALSAAAWVRGSVGRIDQLLLISGNVFLVSRLAFTLAAPDLPARAAILATGLPWIVVLLLMNGWLLNRHAATLVNAAVVFSVALCALAWWPGTAGGPDSAALSAALIQLLFACTTLLVVQALMARHTAALRRHVQQATWDANQDVLTGLPNRRSLMRRLDACAAREDGALAVALIDVDHFKAVNDEHGHARGDDVLRTVAHVLRGYLGGRGTVGRYGGEEFLCLLPDMDAAAARQLCETLRARVADLPMGGVPITISVGLAVGTVPVPPQTLLESADAALYRAKARGRDCVQVTVRLQQDGAAVGAAASPGRVEPVQGSSYA</sequence>
<organism evidence="3 4">
    <name type="scientific">Deinococcus rufus</name>
    <dbReference type="NCBI Taxonomy" id="2136097"/>
    <lineage>
        <taxon>Bacteria</taxon>
        <taxon>Thermotogati</taxon>
        <taxon>Deinococcota</taxon>
        <taxon>Deinococci</taxon>
        <taxon>Deinococcales</taxon>
        <taxon>Deinococcaceae</taxon>
        <taxon>Deinococcus</taxon>
    </lineage>
</organism>
<dbReference type="SMART" id="SM00267">
    <property type="entry name" value="GGDEF"/>
    <property type="match status" value="1"/>
</dbReference>
<feature type="transmembrane region" description="Helical" evidence="1">
    <location>
        <begin position="136"/>
        <end position="153"/>
    </location>
</feature>
<dbReference type="PANTHER" id="PTHR45138:SF9">
    <property type="entry name" value="DIGUANYLATE CYCLASE DGCM-RELATED"/>
    <property type="match status" value="1"/>
</dbReference>
<feature type="transmembrane region" description="Helical" evidence="1">
    <location>
        <begin position="54"/>
        <end position="72"/>
    </location>
</feature>
<feature type="transmembrane region" description="Helical" evidence="1">
    <location>
        <begin position="108"/>
        <end position="129"/>
    </location>
</feature>
<proteinExistence type="predicted"/>
<comment type="caution">
    <text evidence="3">The sequence shown here is derived from an EMBL/GenBank/DDBJ whole genome shotgun (WGS) entry which is preliminary data.</text>
</comment>
<dbReference type="InterPro" id="IPR029787">
    <property type="entry name" value="Nucleotide_cyclase"/>
</dbReference>
<keyword evidence="1" id="KW-0812">Transmembrane</keyword>
<reference evidence="4" key="1">
    <citation type="journal article" date="2019" name="Int. J. Syst. Evol. Microbiol.">
        <title>The Global Catalogue of Microorganisms (GCM) 10K type strain sequencing project: providing services to taxonomists for standard genome sequencing and annotation.</title>
        <authorList>
            <consortium name="The Broad Institute Genomics Platform"/>
            <consortium name="The Broad Institute Genome Sequencing Center for Infectious Disease"/>
            <person name="Wu L."/>
            <person name="Ma J."/>
        </authorList>
    </citation>
    <scope>NUCLEOTIDE SEQUENCE [LARGE SCALE GENOMIC DNA]</scope>
    <source>
        <strain evidence="4">CCTCC AB 2017081</strain>
    </source>
</reference>
<accession>A0ABV7Z788</accession>
<dbReference type="Proteomes" id="UP001595803">
    <property type="component" value="Unassembled WGS sequence"/>
</dbReference>
<dbReference type="CDD" id="cd01949">
    <property type="entry name" value="GGDEF"/>
    <property type="match status" value="1"/>
</dbReference>
<dbReference type="InterPro" id="IPR043128">
    <property type="entry name" value="Rev_trsase/Diguanyl_cyclase"/>
</dbReference>
<dbReference type="InterPro" id="IPR050469">
    <property type="entry name" value="Diguanylate_Cyclase"/>
</dbReference>
<feature type="domain" description="GGDEF" evidence="2">
    <location>
        <begin position="231"/>
        <end position="359"/>
    </location>
</feature>